<keyword evidence="1" id="KW-0472">Membrane</keyword>
<name>A0A3P8C4L8_9TREM</name>
<reference evidence="2 3" key="1">
    <citation type="submission" date="2018-11" db="EMBL/GenBank/DDBJ databases">
        <authorList>
            <consortium name="Pathogen Informatics"/>
        </authorList>
    </citation>
    <scope>NUCLEOTIDE SEQUENCE [LARGE SCALE GENOMIC DNA]</scope>
    <source>
        <strain>Denwood</strain>
        <strain evidence="3">Zambia</strain>
    </source>
</reference>
<proteinExistence type="predicted"/>
<dbReference type="EMBL" id="UZAL01026935">
    <property type="protein sequence ID" value="VDP27771.1"/>
    <property type="molecule type" value="Genomic_DNA"/>
</dbReference>
<accession>A0A3P8C4L8</accession>
<evidence type="ECO:0000313" key="2">
    <source>
        <dbReference type="EMBL" id="VDP27771.1"/>
    </source>
</evidence>
<sequence>MLLMVSDQRTLSILCRQLFISTCSFLMMVVVVLRVSAPYSRTVLTLLLVDSCFEFHMFFNCRNVTITLPILDFMFASGPPCSSMMLPRYTKDSTSSRASPSSVIGLMLTVLCLRILVLPLCILRPTAAEAAATLAVFTCICSCVCYRRARSFAKSKFSN</sequence>
<evidence type="ECO:0000256" key="1">
    <source>
        <dbReference type="SAM" id="Phobius"/>
    </source>
</evidence>
<protein>
    <submittedName>
        <fullName evidence="2">Uncharacterized protein</fullName>
    </submittedName>
</protein>
<dbReference type="AlphaFoldDB" id="A0A3P8C4L8"/>
<keyword evidence="1" id="KW-1133">Transmembrane helix</keyword>
<keyword evidence="3" id="KW-1185">Reference proteome</keyword>
<organism evidence="2 3">
    <name type="scientific">Schistosoma mattheei</name>
    <dbReference type="NCBI Taxonomy" id="31246"/>
    <lineage>
        <taxon>Eukaryota</taxon>
        <taxon>Metazoa</taxon>
        <taxon>Spiralia</taxon>
        <taxon>Lophotrochozoa</taxon>
        <taxon>Platyhelminthes</taxon>
        <taxon>Trematoda</taxon>
        <taxon>Digenea</taxon>
        <taxon>Strigeidida</taxon>
        <taxon>Schistosomatoidea</taxon>
        <taxon>Schistosomatidae</taxon>
        <taxon>Schistosoma</taxon>
    </lineage>
</organism>
<evidence type="ECO:0000313" key="3">
    <source>
        <dbReference type="Proteomes" id="UP000269396"/>
    </source>
</evidence>
<keyword evidence="1" id="KW-0812">Transmembrane</keyword>
<feature type="transmembrane region" description="Helical" evidence="1">
    <location>
        <begin position="98"/>
        <end position="120"/>
    </location>
</feature>
<feature type="transmembrane region" description="Helical" evidence="1">
    <location>
        <begin position="18"/>
        <end position="37"/>
    </location>
</feature>
<feature type="transmembrane region" description="Helical" evidence="1">
    <location>
        <begin position="126"/>
        <end position="146"/>
    </location>
</feature>
<dbReference type="Proteomes" id="UP000269396">
    <property type="component" value="Unassembled WGS sequence"/>
</dbReference>
<gene>
    <name evidence="2" type="ORF">SMTD_LOCUS5247</name>
</gene>
<feature type="transmembrane region" description="Helical" evidence="1">
    <location>
        <begin position="57"/>
        <end position="77"/>
    </location>
</feature>